<name>A0AA36G4L5_9BILA</name>
<accession>A0AA36G4L5</accession>
<comment type="caution">
    <text evidence="3">The sequence shown here is derived from an EMBL/GenBank/DDBJ whole genome shotgun (WGS) entry which is preliminary data.</text>
</comment>
<feature type="non-terminal residue" evidence="3">
    <location>
        <position position="1"/>
    </location>
</feature>
<evidence type="ECO:0000313" key="4">
    <source>
        <dbReference type="Proteomes" id="UP001177023"/>
    </source>
</evidence>
<proteinExistence type="predicted"/>
<protein>
    <recommendedName>
        <fullName evidence="2">C-type lectin domain-containing protein</fullName>
    </recommendedName>
</protein>
<feature type="chain" id="PRO_5041287294" description="C-type lectin domain-containing protein" evidence="1">
    <location>
        <begin position="18"/>
        <end position="154"/>
    </location>
</feature>
<gene>
    <name evidence="3" type="ORF">MSPICULIGERA_LOCUS11124</name>
</gene>
<dbReference type="PROSITE" id="PS50041">
    <property type="entry name" value="C_TYPE_LECTIN_2"/>
    <property type="match status" value="1"/>
</dbReference>
<feature type="domain" description="C-type lectin" evidence="2">
    <location>
        <begin position="44"/>
        <end position="149"/>
    </location>
</feature>
<dbReference type="Gene3D" id="3.10.100.10">
    <property type="entry name" value="Mannose-Binding Protein A, subunit A"/>
    <property type="match status" value="1"/>
</dbReference>
<evidence type="ECO:0000313" key="3">
    <source>
        <dbReference type="EMBL" id="CAJ0572744.1"/>
    </source>
</evidence>
<keyword evidence="1" id="KW-0732">Signal</keyword>
<sequence>MPVLLVVLCCFLGAVVGFDCPDGYFPIADVYLCVGSQEEAGNGYDHNDRNCKSMNIDNGWLTQPRNAFKNTAFAQISLKKYGNVTTMIGAKRDDVNDKKAKYFYSDGSSVTYTNWAASEPAKGTGCVAIDTNGVWYGVSCDSKIPYLCQFTVQP</sequence>
<dbReference type="Proteomes" id="UP001177023">
    <property type="component" value="Unassembled WGS sequence"/>
</dbReference>
<feature type="signal peptide" evidence="1">
    <location>
        <begin position="1"/>
        <end position="17"/>
    </location>
</feature>
<dbReference type="PANTHER" id="PTHR22803">
    <property type="entry name" value="MANNOSE, PHOSPHOLIPASE, LECTIN RECEPTOR RELATED"/>
    <property type="match status" value="1"/>
</dbReference>
<dbReference type="EMBL" id="CATQJA010002606">
    <property type="protein sequence ID" value="CAJ0572744.1"/>
    <property type="molecule type" value="Genomic_DNA"/>
</dbReference>
<evidence type="ECO:0000256" key="1">
    <source>
        <dbReference type="SAM" id="SignalP"/>
    </source>
</evidence>
<dbReference type="InterPro" id="IPR016186">
    <property type="entry name" value="C-type_lectin-like/link_sf"/>
</dbReference>
<dbReference type="InterPro" id="IPR050111">
    <property type="entry name" value="C-type_lectin/snaclec_domain"/>
</dbReference>
<dbReference type="InterPro" id="IPR001304">
    <property type="entry name" value="C-type_lectin-like"/>
</dbReference>
<organism evidence="3 4">
    <name type="scientific">Mesorhabditis spiculigera</name>
    <dbReference type="NCBI Taxonomy" id="96644"/>
    <lineage>
        <taxon>Eukaryota</taxon>
        <taxon>Metazoa</taxon>
        <taxon>Ecdysozoa</taxon>
        <taxon>Nematoda</taxon>
        <taxon>Chromadorea</taxon>
        <taxon>Rhabditida</taxon>
        <taxon>Rhabditina</taxon>
        <taxon>Rhabditomorpha</taxon>
        <taxon>Rhabditoidea</taxon>
        <taxon>Rhabditidae</taxon>
        <taxon>Mesorhabditinae</taxon>
        <taxon>Mesorhabditis</taxon>
    </lineage>
</organism>
<evidence type="ECO:0000259" key="2">
    <source>
        <dbReference type="PROSITE" id="PS50041"/>
    </source>
</evidence>
<dbReference type="InterPro" id="IPR016187">
    <property type="entry name" value="CTDL_fold"/>
</dbReference>
<dbReference type="SMART" id="SM00034">
    <property type="entry name" value="CLECT"/>
    <property type="match status" value="1"/>
</dbReference>
<dbReference type="SUPFAM" id="SSF56436">
    <property type="entry name" value="C-type lectin-like"/>
    <property type="match status" value="1"/>
</dbReference>
<dbReference type="Pfam" id="PF00059">
    <property type="entry name" value="Lectin_C"/>
    <property type="match status" value="1"/>
</dbReference>
<reference evidence="3" key="1">
    <citation type="submission" date="2023-06" db="EMBL/GenBank/DDBJ databases">
        <authorList>
            <person name="Delattre M."/>
        </authorList>
    </citation>
    <scope>NUCLEOTIDE SEQUENCE</scope>
    <source>
        <strain evidence="3">AF72</strain>
    </source>
</reference>
<keyword evidence="4" id="KW-1185">Reference proteome</keyword>
<dbReference type="AlphaFoldDB" id="A0AA36G4L5"/>